<protein>
    <submittedName>
        <fullName evidence="1">LCCL domain-containing</fullName>
    </submittedName>
</protein>
<comment type="caution">
    <text evidence="1">The sequence shown here is derived from an EMBL/GenBank/DDBJ whole genome shotgun (WGS) entry which is preliminary data.</text>
</comment>
<dbReference type="EMBL" id="NBII01000006">
    <property type="protein sequence ID" value="PAV18019.1"/>
    <property type="molecule type" value="Genomic_DNA"/>
</dbReference>
<gene>
    <name evidence="1" type="ORF">PNOK_0650500</name>
</gene>
<reference evidence="1 2" key="1">
    <citation type="journal article" date="2017" name="Mol. Ecol.">
        <title>Comparative and population genomic landscape of Phellinus noxius: A hypervariable fungus causing root rot in trees.</title>
        <authorList>
            <person name="Chung C.L."/>
            <person name="Lee T.J."/>
            <person name="Akiba M."/>
            <person name="Lee H.H."/>
            <person name="Kuo T.H."/>
            <person name="Liu D."/>
            <person name="Ke H.M."/>
            <person name="Yokoi T."/>
            <person name="Roa M.B."/>
            <person name="Lu M.J."/>
            <person name="Chang Y.Y."/>
            <person name="Ann P.J."/>
            <person name="Tsai J.N."/>
            <person name="Chen C.Y."/>
            <person name="Tzean S.S."/>
            <person name="Ota Y."/>
            <person name="Hattori T."/>
            <person name="Sahashi N."/>
            <person name="Liou R.F."/>
            <person name="Kikuchi T."/>
            <person name="Tsai I.J."/>
        </authorList>
    </citation>
    <scope>NUCLEOTIDE SEQUENCE [LARGE SCALE GENOMIC DNA]</scope>
    <source>
        <strain evidence="1 2">FFPRI411160</strain>
    </source>
</reference>
<accession>A0A286UES8</accession>
<sequence length="192" mass="21351">MSAPLEVNSQSFGGVYTLNKGLSDNLDEVLRIQGMGWAKRKIITSATPTLYIKHFKDSDGREHVQSIQEGPVGLKGNSEERVLNGERVQQESPAFGPVVHSIRRASIDDIDCGWQKEAWSPDTIENGFIIARLEGDTSKGAKSWITSQVWGYSVDFPDGNRRHVRKIHVKGHDGEVANCRLVYDYKGPNTKA</sequence>
<evidence type="ECO:0000313" key="1">
    <source>
        <dbReference type="EMBL" id="PAV18019.1"/>
    </source>
</evidence>
<organism evidence="1 2">
    <name type="scientific">Pyrrhoderma noxium</name>
    <dbReference type="NCBI Taxonomy" id="2282107"/>
    <lineage>
        <taxon>Eukaryota</taxon>
        <taxon>Fungi</taxon>
        <taxon>Dikarya</taxon>
        <taxon>Basidiomycota</taxon>
        <taxon>Agaricomycotina</taxon>
        <taxon>Agaricomycetes</taxon>
        <taxon>Hymenochaetales</taxon>
        <taxon>Hymenochaetaceae</taxon>
        <taxon>Pyrrhoderma</taxon>
    </lineage>
</organism>
<dbReference type="Proteomes" id="UP000217199">
    <property type="component" value="Unassembled WGS sequence"/>
</dbReference>
<dbReference type="OrthoDB" id="425354at2759"/>
<evidence type="ECO:0000313" key="2">
    <source>
        <dbReference type="Proteomes" id="UP000217199"/>
    </source>
</evidence>
<dbReference type="PANTHER" id="PTHR38115">
    <property type="entry name" value="LIPOCALIN-LIKE DOMAIN-CONTAINING PROTEIN"/>
    <property type="match status" value="1"/>
</dbReference>
<dbReference type="PANTHER" id="PTHR38115:SF1">
    <property type="entry name" value="LIPOCALIN-LIKE DOMAIN-CONTAINING PROTEIN"/>
    <property type="match status" value="1"/>
</dbReference>
<keyword evidence="2" id="KW-1185">Reference proteome</keyword>
<dbReference type="Gene3D" id="2.40.128.20">
    <property type="match status" value="1"/>
</dbReference>
<proteinExistence type="predicted"/>
<dbReference type="SUPFAM" id="SSF50814">
    <property type="entry name" value="Lipocalins"/>
    <property type="match status" value="1"/>
</dbReference>
<dbReference type="InterPro" id="IPR012674">
    <property type="entry name" value="Calycin"/>
</dbReference>
<dbReference type="InParanoid" id="A0A286UES8"/>
<dbReference type="InterPro" id="IPR053037">
    <property type="entry name" value="Pericyclase_pydY-like"/>
</dbReference>
<name>A0A286UES8_9AGAM</name>
<dbReference type="AlphaFoldDB" id="A0A286UES8"/>